<keyword evidence="2" id="KW-1185">Reference proteome</keyword>
<evidence type="ECO:0000313" key="2">
    <source>
        <dbReference type="Proteomes" id="UP001160625"/>
    </source>
</evidence>
<evidence type="ECO:0000313" key="1">
    <source>
        <dbReference type="EMBL" id="MDH7639572.1"/>
    </source>
</evidence>
<reference evidence="1" key="1">
    <citation type="submission" date="2023-04" db="EMBL/GenBank/DDBJ databases">
        <title>Sphingomonas sp. MAHUQ-71 isolated from rice field.</title>
        <authorList>
            <person name="Huq M.A."/>
        </authorList>
    </citation>
    <scope>NUCLEOTIDE SEQUENCE</scope>
    <source>
        <strain evidence="1">MAHUQ-71</strain>
    </source>
</reference>
<protein>
    <submittedName>
        <fullName evidence="1">DUF2793 domain-containing protein</fullName>
    </submittedName>
</protein>
<organism evidence="1 2">
    <name type="scientific">Sphingomonas oryzagri</name>
    <dbReference type="NCBI Taxonomy" id="3042314"/>
    <lineage>
        <taxon>Bacteria</taxon>
        <taxon>Pseudomonadati</taxon>
        <taxon>Pseudomonadota</taxon>
        <taxon>Alphaproteobacteria</taxon>
        <taxon>Sphingomonadales</taxon>
        <taxon>Sphingomonadaceae</taxon>
        <taxon>Sphingomonas</taxon>
    </lineage>
</organism>
<dbReference type="Proteomes" id="UP001160625">
    <property type="component" value="Unassembled WGS sequence"/>
</dbReference>
<dbReference type="RefSeq" id="WP_281044836.1">
    <property type="nucleotide sequence ID" value="NZ_JARYGZ010000001.1"/>
</dbReference>
<dbReference type="Pfam" id="PF10983">
    <property type="entry name" value="DUF2793"/>
    <property type="match status" value="1"/>
</dbReference>
<dbReference type="InterPro" id="IPR021251">
    <property type="entry name" value="DUF2793"/>
</dbReference>
<comment type="caution">
    <text evidence="1">The sequence shown here is derived from an EMBL/GenBank/DDBJ whole genome shotgun (WGS) entry which is preliminary data.</text>
</comment>
<accession>A0ABT6N3B7</accession>
<dbReference type="EMBL" id="JARYGZ010000001">
    <property type="protein sequence ID" value="MDH7639572.1"/>
    <property type="molecule type" value="Genomic_DNA"/>
</dbReference>
<sequence>MTDATARLALPFIASGQAQKELFHNEALVRIDALLQPAVESLLVDSPPPAPAPGQCWIVGESPVGAWAGQALALAAWSDGGWRFVSPRPGMAVWSLADTLVAHFDGDAWMVGEIRARRLLVDGVAVVGAQQSAIADPTGGTSQDSEARAAISAILAALRSHGLIAS</sequence>
<proteinExistence type="predicted"/>
<gene>
    <name evidence="1" type="ORF">QGN17_12605</name>
</gene>
<name>A0ABT6N3B7_9SPHN</name>